<protein>
    <recommendedName>
        <fullName evidence="5">Serine/threonine protein kinase</fullName>
    </recommendedName>
</protein>
<feature type="region of interest" description="Disordered" evidence="1">
    <location>
        <begin position="31"/>
        <end position="91"/>
    </location>
</feature>
<evidence type="ECO:0000256" key="2">
    <source>
        <dbReference type="SAM" id="SignalP"/>
    </source>
</evidence>
<dbReference type="RefSeq" id="WP_077939996.1">
    <property type="nucleotide sequence ID" value="NZ_CBDREH010000016.1"/>
</dbReference>
<evidence type="ECO:0008006" key="5">
    <source>
        <dbReference type="Google" id="ProtNLM"/>
    </source>
</evidence>
<keyword evidence="2" id="KW-0732">Signal</keyword>
<feature type="signal peptide" evidence="2">
    <location>
        <begin position="1"/>
        <end position="27"/>
    </location>
</feature>
<feature type="compositionally biased region" description="Low complexity" evidence="1">
    <location>
        <begin position="31"/>
        <end position="82"/>
    </location>
</feature>
<feature type="chain" id="PRO_5008706741" description="Serine/threonine protein kinase" evidence="2">
    <location>
        <begin position="28"/>
        <end position="242"/>
    </location>
</feature>
<dbReference type="Proteomes" id="UP000199375">
    <property type="component" value="Unassembled WGS sequence"/>
</dbReference>
<accession>A0A1C4WCD3</accession>
<dbReference type="EMBL" id="FMCW01000014">
    <property type="protein sequence ID" value="SCE93850.1"/>
    <property type="molecule type" value="Genomic_DNA"/>
</dbReference>
<gene>
    <name evidence="3" type="ORF">GA0070558_114144</name>
</gene>
<proteinExistence type="predicted"/>
<organism evidence="3 4">
    <name type="scientific">Micromonospora haikouensis</name>
    <dbReference type="NCBI Taxonomy" id="686309"/>
    <lineage>
        <taxon>Bacteria</taxon>
        <taxon>Bacillati</taxon>
        <taxon>Actinomycetota</taxon>
        <taxon>Actinomycetes</taxon>
        <taxon>Micromonosporales</taxon>
        <taxon>Micromonosporaceae</taxon>
        <taxon>Micromonospora</taxon>
    </lineage>
</organism>
<sequence length="242" mass="24127">MKRMTPLLTLVTGAGMAAVLFAMSAQAAPTAAPPKVDAAPPASAADAPPAPSGSQPPELSPGASAPPAAAPGATDVPAAGTPEQKVDASWTGRLNNGATIAITSRDGAAEAYVCDGKDMELWLRGTATDGKLALDGKDATLTGTFDGSEATGKLTIGGDTTTFTAKATAGTAPVVYRATPQLRDAGVDGGWILRPDGTQIGVLTWNGRPIPAPPLDPAFGTTIVEGLTVTARPVIPAPEPGR</sequence>
<evidence type="ECO:0000313" key="4">
    <source>
        <dbReference type="Proteomes" id="UP000199375"/>
    </source>
</evidence>
<evidence type="ECO:0000313" key="3">
    <source>
        <dbReference type="EMBL" id="SCE93850.1"/>
    </source>
</evidence>
<reference evidence="3 4" key="1">
    <citation type="submission" date="2016-06" db="EMBL/GenBank/DDBJ databases">
        <authorList>
            <person name="Kjaerup R.B."/>
            <person name="Dalgaard T.S."/>
            <person name="Juul-Madsen H.R."/>
        </authorList>
    </citation>
    <scope>NUCLEOTIDE SEQUENCE [LARGE SCALE GENOMIC DNA]</scope>
    <source>
        <strain evidence="3 4">DSM 45626</strain>
    </source>
</reference>
<evidence type="ECO:0000256" key="1">
    <source>
        <dbReference type="SAM" id="MobiDB-lite"/>
    </source>
</evidence>
<name>A0A1C4WCD3_9ACTN</name>
<dbReference type="AlphaFoldDB" id="A0A1C4WCD3"/>